<dbReference type="CDD" id="cd00570">
    <property type="entry name" value="GST_N_family"/>
    <property type="match status" value="1"/>
</dbReference>
<sequence>MKKQKPRLIAIAISHYCEKVRWALDYFNIDYIEENHAPPFHRQYTSPYGGTTVPVLVTDNKTHLPHVKMYYLEFHKIS</sequence>
<dbReference type="RefSeq" id="WP_229642870.1">
    <property type="nucleotide sequence ID" value="NZ_JADWDC010000111.1"/>
</dbReference>
<accession>A0A964FID1</accession>
<feature type="non-terminal residue" evidence="2">
    <location>
        <position position="78"/>
    </location>
</feature>
<evidence type="ECO:0000259" key="1">
    <source>
        <dbReference type="Pfam" id="PF13417"/>
    </source>
</evidence>
<organism evidence="2 3">
    <name type="scientific">Waterburya agarophytonicola KI4</name>
    <dbReference type="NCBI Taxonomy" id="2874699"/>
    <lineage>
        <taxon>Bacteria</taxon>
        <taxon>Bacillati</taxon>
        <taxon>Cyanobacteriota</taxon>
        <taxon>Cyanophyceae</taxon>
        <taxon>Pleurocapsales</taxon>
        <taxon>Hyellaceae</taxon>
        <taxon>Waterburya</taxon>
        <taxon>Waterburya agarophytonicola</taxon>
    </lineage>
</organism>
<feature type="domain" description="GST N-terminal" evidence="1">
    <location>
        <begin position="8"/>
        <end position="61"/>
    </location>
</feature>
<gene>
    <name evidence="2" type="ORF">I4641_22785</name>
</gene>
<dbReference type="EMBL" id="JADWDC010000111">
    <property type="protein sequence ID" value="MCC0179772.1"/>
    <property type="molecule type" value="Genomic_DNA"/>
</dbReference>
<dbReference type="AlphaFoldDB" id="A0A964FID1"/>
<dbReference type="InterPro" id="IPR004045">
    <property type="entry name" value="Glutathione_S-Trfase_N"/>
</dbReference>
<dbReference type="InterPro" id="IPR036249">
    <property type="entry name" value="Thioredoxin-like_sf"/>
</dbReference>
<comment type="caution">
    <text evidence="2">The sequence shown here is derived from an EMBL/GenBank/DDBJ whole genome shotgun (WGS) entry which is preliminary data.</text>
</comment>
<name>A0A964FID1_9CYAN</name>
<dbReference type="Proteomes" id="UP000729733">
    <property type="component" value="Unassembled WGS sequence"/>
</dbReference>
<evidence type="ECO:0000313" key="2">
    <source>
        <dbReference type="EMBL" id="MCC0179772.1"/>
    </source>
</evidence>
<proteinExistence type="predicted"/>
<dbReference type="Pfam" id="PF13417">
    <property type="entry name" value="GST_N_3"/>
    <property type="match status" value="1"/>
</dbReference>
<evidence type="ECO:0000313" key="3">
    <source>
        <dbReference type="Proteomes" id="UP000729733"/>
    </source>
</evidence>
<dbReference type="Gene3D" id="3.40.30.10">
    <property type="entry name" value="Glutaredoxin"/>
    <property type="match status" value="1"/>
</dbReference>
<reference evidence="2" key="1">
    <citation type="journal article" date="2021" name="Antonie Van Leeuwenhoek">
        <title>Draft genome and description of Waterburya agarophytonicola gen. nov. sp. nov. (Pleurocapsales, Cyanobacteria): a seaweed symbiont.</title>
        <authorList>
            <person name="Bonthond G."/>
            <person name="Shalygin S."/>
            <person name="Bayer T."/>
            <person name="Weinberger F."/>
        </authorList>
    </citation>
    <scope>NUCLEOTIDE SEQUENCE</scope>
    <source>
        <strain evidence="2">KI4</strain>
    </source>
</reference>
<protein>
    <submittedName>
        <fullName evidence="2">Glutathione S-transferase N-terminal domain-containing protein</fullName>
    </submittedName>
</protein>
<dbReference type="SUPFAM" id="SSF52833">
    <property type="entry name" value="Thioredoxin-like"/>
    <property type="match status" value="1"/>
</dbReference>
<keyword evidence="3" id="KW-1185">Reference proteome</keyword>